<organism evidence="1 2">
    <name type="scientific">Acinetobacter baumannii</name>
    <dbReference type="NCBI Taxonomy" id="470"/>
    <lineage>
        <taxon>Bacteria</taxon>
        <taxon>Pseudomonadati</taxon>
        <taxon>Pseudomonadota</taxon>
        <taxon>Gammaproteobacteria</taxon>
        <taxon>Moraxellales</taxon>
        <taxon>Moraxellaceae</taxon>
        <taxon>Acinetobacter</taxon>
        <taxon>Acinetobacter calcoaceticus/baumannii complex</taxon>
    </lineage>
</organism>
<sequence length="224" mass="25308">MDSAFFTPNSKSMVMGKNSKVNTYEPPHQRVWNEIRQRSEGFTLLEVAEAGSMRINSARAFIDGLKAAGFLSVISEKPTRYRLERDSGYTPPEIRRDGSFVKPKNSELIEKAMWNTLRITRAAVNAHELAALSSNDELTVPTHVSEEYLVMLWCAGYVSKLGTKTDKKTKYQLLPDMNTGSKPPTIRSIRQVVDQNTNELMFQGSHVFEQELKHGSLLKQGLKK</sequence>
<accession>A0AAP1FBX7</accession>
<dbReference type="AlphaFoldDB" id="A0AAP1FBX7"/>
<evidence type="ECO:0000313" key="1">
    <source>
        <dbReference type="EMBL" id="KQE04636.1"/>
    </source>
</evidence>
<dbReference type="Proteomes" id="UP000051449">
    <property type="component" value="Unassembled WGS sequence"/>
</dbReference>
<dbReference type="EMBL" id="LLGC01000166">
    <property type="protein sequence ID" value="KQE04636.1"/>
    <property type="molecule type" value="Genomic_DNA"/>
</dbReference>
<gene>
    <name evidence="1" type="ORF">APD33_10745</name>
</gene>
<protein>
    <submittedName>
        <fullName evidence="1">Uncharacterized protein</fullName>
    </submittedName>
</protein>
<comment type="caution">
    <text evidence="1">The sequence shown here is derived from an EMBL/GenBank/DDBJ whole genome shotgun (WGS) entry which is preliminary data.</text>
</comment>
<reference evidence="1 2" key="1">
    <citation type="submission" date="2015-10" db="EMBL/GenBank/DDBJ databases">
        <title>The utility of whole genome sequencing in characterizing Acinetobacter epidemiology and analyzing hospital outbreaks.</title>
        <authorList>
            <person name="Ozer E.A."/>
            <person name="Fitzpatrick M.A."/>
            <person name="Hauser A.R."/>
        </authorList>
    </citation>
    <scope>NUCLEOTIDE SEQUENCE [LARGE SCALE GENOMIC DNA]</scope>
    <source>
        <strain evidence="1 2">ABBL072</strain>
    </source>
</reference>
<name>A0AAP1FBX7_ACIBA</name>
<proteinExistence type="predicted"/>
<dbReference type="RefSeq" id="WP_024437159.1">
    <property type="nucleotide sequence ID" value="NZ_CM125926.1"/>
</dbReference>
<evidence type="ECO:0000313" key="2">
    <source>
        <dbReference type="Proteomes" id="UP000051449"/>
    </source>
</evidence>
<dbReference type="KEGG" id="abau:IX87_21260"/>
<dbReference type="KEGG" id="abk:LX00_10475"/>